<organism evidence="3 4">
    <name type="scientific">Blastopirellula retiformator</name>
    <dbReference type="NCBI Taxonomy" id="2527970"/>
    <lineage>
        <taxon>Bacteria</taxon>
        <taxon>Pseudomonadati</taxon>
        <taxon>Planctomycetota</taxon>
        <taxon>Planctomycetia</taxon>
        <taxon>Pirellulales</taxon>
        <taxon>Pirellulaceae</taxon>
        <taxon>Blastopirellula</taxon>
    </lineage>
</organism>
<dbReference type="InterPro" id="IPR002372">
    <property type="entry name" value="PQQ_rpt_dom"/>
</dbReference>
<dbReference type="AlphaFoldDB" id="A0A5C5V168"/>
<protein>
    <submittedName>
        <fullName evidence="3">Outer membrane biogenesis protein BamB</fullName>
    </submittedName>
</protein>
<name>A0A5C5V168_9BACT</name>
<dbReference type="PANTHER" id="PTHR34512:SF30">
    <property type="entry name" value="OUTER MEMBRANE PROTEIN ASSEMBLY FACTOR BAMB"/>
    <property type="match status" value="1"/>
</dbReference>
<accession>A0A5C5V168</accession>
<dbReference type="PANTHER" id="PTHR34512">
    <property type="entry name" value="CELL SURFACE PROTEIN"/>
    <property type="match status" value="1"/>
</dbReference>
<evidence type="ECO:0000313" key="4">
    <source>
        <dbReference type="Proteomes" id="UP000318878"/>
    </source>
</evidence>
<evidence type="ECO:0000256" key="1">
    <source>
        <dbReference type="SAM" id="SignalP"/>
    </source>
</evidence>
<comment type="caution">
    <text evidence="3">The sequence shown here is derived from an EMBL/GenBank/DDBJ whole genome shotgun (WGS) entry which is preliminary data.</text>
</comment>
<feature type="chain" id="PRO_5022815654" evidence="1">
    <location>
        <begin position="28"/>
        <end position="466"/>
    </location>
</feature>
<feature type="domain" description="Pyrrolo-quinoline quinone repeat" evidence="2">
    <location>
        <begin position="103"/>
        <end position="330"/>
    </location>
</feature>
<dbReference type="Proteomes" id="UP000318878">
    <property type="component" value="Unassembled WGS sequence"/>
</dbReference>
<dbReference type="OrthoDB" id="9815737at2"/>
<evidence type="ECO:0000313" key="3">
    <source>
        <dbReference type="EMBL" id="TWT31537.1"/>
    </source>
</evidence>
<feature type="signal peptide" evidence="1">
    <location>
        <begin position="1"/>
        <end position="27"/>
    </location>
</feature>
<keyword evidence="1" id="KW-0732">Signal</keyword>
<proteinExistence type="predicted"/>
<dbReference type="InterPro" id="IPR011047">
    <property type="entry name" value="Quinoprotein_ADH-like_sf"/>
</dbReference>
<dbReference type="RefSeq" id="WP_146433725.1">
    <property type="nucleotide sequence ID" value="NZ_SJPF01000004.1"/>
</dbReference>
<dbReference type="SUPFAM" id="SSF50998">
    <property type="entry name" value="Quinoprotein alcohol dehydrogenase-like"/>
    <property type="match status" value="1"/>
</dbReference>
<keyword evidence="4" id="KW-1185">Reference proteome</keyword>
<sequence length="466" mass="51592" precursor="true">MKKTKNAVLAACVSLVSLCLFSLPAVAQETLPPDLGTRPQGTDWPIFLGPSHDSKSTETGLTTPWPEAGPRVVWQRPLGTSYGIGSVSRGRFFQFDRYDDVERLSVLNAETGEQLWKFEYPTSYEDSLGYNNGPRTSPIIDGDRVYIYGAEGKLHCLQISTQKLIWKVDLSERFGVVQNFFGVGSSPVIDGDLILVMVGGSPPESHQFGRFDLDRVIGKDSGVVALNKRTGEVVYHISDELASYASMTYAEINGRPFAFAFARGGLLAFHPETGVIDFHFPWRAKLRDSVNASTPVIVGDEVFISETYGPGSALLKVKTGGYDVVWEDDPKKRDKAMQTHWNTAVYHDGYLYGSSGRHSNNAELRCIEWKTGKVKWSVPGLARSSLLYVDGHFVCLSEDGVLRLIKANPEKYDLVSETDLRQAPEPGARVRPLLTYPAWAAPILSHGLLYVRGDNRLVCLEVIPKK</sequence>
<reference evidence="3 4" key="1">
    <citation type="submission" date="2019-02" db="EMBL/GenBank/DDBJ databases">
        <title>Deep-cultivation of Planctomycetes and their phenomic and genomic characterization uncovers novel biology.</title>
        <authorList>
            <person name="Wiegand S."/>
            <person name="Jogler M."/>
            <person name="Boedeker C."/>
            <person name="Pinto D."/>
            <person name="Vollmers J."/>
            <person name="Rivas-Marin E."/>
            <person name="Kohn T."/>
            <person name="Peeters S.H."/>
            <person name="Heuer A."/>
            <person name="Rast P."/>
            <person name="Oberbeckmann S."/>
            <person name="Bunk B."/>
            <person name="Jeske O."/>
            <person name="Meyerdierks A."/>
            <person name="Storesund J.E."/>
            <person name="Kallscheuer N."/>
            <person name="Luecker S."/>
            <person name="Lage O.M."/>
            <person name="Pohl T."/>
            <person name="Merkel B.J."/>
            <person name="Hornburger P."/>
            <person name="Mueller R.-W."/>
            <person name="Bruemmer F."/>
            <person name="Labrenz M."/>
            <person name="Spormann A.M."/>
            <person name="Op Den Camp H."/>
            <person name="Overmann J."/>
            <person name="Amann R."/>
            <person name="Jetten M.S.M."/>
            <person name="Mascher T."/>
            <person name="Medema M.H."/>
            <person name="Devos D.P."/>
            <person name="Kaster A.-K."/>
            <person name="Ovreas L."/>
            <person name="Rohde M."/>
            <person name="Galperin M.Y."/>
            <person name="Jogler C."/>
        </authorList>
    </citation>
    <scope>NUCLEOTIDE SEQUENCE [LARGE SCALE GENOMIC DNA]</scope>
    <source>
        <strain evidence="3 4">Enr8</strain>
    </source>
</reference>
<dbReference type="Gene3D" id="2.130.10.10">
    <property type="entry name" value="YVTN repeat-like/Quinoprotein amine dehydrogenase"/>
    <property type="match status" value="1"/>
</dbReference>
<evidence type="ECO:0000259" key="2">
    <source>
        <dbReference type="Pfam" id="PF13360"/>
    </source>
</evidence>
<dbReference type="InterPro" id="IPR015943">
    <property type="entry name" value="WD40/YVTN_repeat-like_dom_sf"/>
</dbReference>
<dbReference type="EMBL" id="SJPF01000004">
    <property type="protein sequence ID" value="TWT31537.1"/>
    <property type="molecule type" value="Genomic_DNA"/>
</dbReference>
<dbReference type="Pfam" id="PF13360">
    <property type="entry name" value="PQQ_2"/>
    <property type="match status" value="1"/>
</dbReference>
<gene>
    <name evidence="3" type="ORF">Enr8_34590</name>
</gene>